<protein>
    <recommendedName>
        <fullName evidence="3">Ig-like domain-containing protein</fullName>
    </recommendedName>
</protein>
<dbReference type="GeneTree" id="ENSGT00740000116647"/>
<dbReference type="OrthoDB" id="9422899at2759"/>
<dbReference type="Proteomes" id="UP000694397">
    <property type="component" value="Chromosome 19"/>
</dbReference>
<accession>A0A8C9SKY1</accession>
<dbReference type="SUPFAM" id="SSF48726">
    <property type="entry name" value="Immunoglobulin"/>
    <property type="match status" value="1"/>
</dbReference>
<dbReference type="PANTHER" id="PTHR15193:SF1">
    <property type="entry name" value="CD83 ANTIGEN"/>
    <property type="match status" value="1"/>
</dbReference>
<proteinExistence type="predicted"/>
<keyword evidence="1" id="KW-0812">Transmembrane</keyword>
<dbReference type="InterPro" id="IPR007110">
    <property type="entry name" value="Ig-like_dom"/>
</dbReference>
<dbReference type="Gene3D" id="2.60.40.10">
    <property type="entry name" value="Immunoglobulins"/>
    <property type="match status" value="1"/>
</dbReference>
<evidence type="ECO:0000256" key="1">
    <source>
        <dbReference type="SAM" id="Phobius"/>
    </source>
</evidence>
<reference evidence="4 5" key="1">
    <citation type="submission" date="2019-04" db="EMBL/GenBank/DDBJ databases">
        <authorList>
            <consortium name="Wellcome Sanger Institute Data Sharing"/>
        </authorList>
    </citation>
    <scope>NUCLEOTIDE SEQUENCE [LARGE SCALE GENOMIC DNA]</scope>
</reference>
<evidence type="ECO:0000313" key="4">
    <source>
        <dbReference type="Ensembl" id="ENSSFOP00015038222.1"/>
    </source>
</evidence>
<keyword evidence="1" id="KW-1133">Transmembrane helix</keyword>
<evidence type="ECO:0000313" key="5">
    <source>
        <dbReference type="Proteomes" id="UP000694397"/>
    </source>
</evidence>
<dbReference type="InterPro" id="IPR013783">
    <property type="entry name" value="Ig-like_fold"/>
</dbReference>
<organism evidence="4 5">
    <name type="scientific">Scleropages formosus</name>
    <name type="common">Asian bonytongue</name>
    <name type="synonym">Osteoglossum formosum</name>
    <dbReference type="NCBI Taxonomy" id="113540"/>
    <lineage>
        <taxon>Eukaryota</taxon>
        <taxon>Metazoa</taxon>
        <taxon>Chordata</taxon>
        <taxon>Craniata</taxon>
        <taxon>Vertebrata</taxon>
        <taxon>Euteleostomi</taxon>
        <taxon>Actinopterygii</taxon>
        <taxon>Neopterygii</taxon>
        <taxon>Teleostei</taxon>
        <taxon>Osteoglossocephala</taxon>
        <taxon>Osteoglossomorpha</taxon>
        <taxon>Osteoglossiformes</taxon>
        <taxon>Osteoglossidae</taxon>
        <taxon>Scleropages</taxon>
    </lineage>
</organism>
<name>A0A8C9SKY1_SCLFO</name>
<sequence length="186" mass="20868">MLKTCLQYTWLLLMVPVNEGNSVTSLPCKVHVELGLQYRKVSWYKVDEDDGFTGLVLKNLQTNETLLYKSAQHSYQVGEDYSLILSNSSLSDCGRYRCTLWPPVGHQIKEGDYDFYPRGCPQPVKMQKSDVVQSKQQSSNQKDSTVSVVVGLVTPGSLLIIVLVVLAVTINNSKLKQEVPYKSVHL</sequence>
<feature type="domain" description="Ig-like" evidence="3">
    <location>
        <begin position="17"/>
        <end position="100"/>
    </location>
</feature>
<keyword evidence="1" id="KW-0472">Membrane</keyword>
<feature type="chain" id="PRO_5033985182" description="Ig-like domain-containing protein" evidence="2">
    <location>
        <begin position="21"/>
        <end position="186"/>
    </location>
</feature>
<reference evidence="4" key="3">
    <citation type="submission" date="2025-09" db="UniProtKB">
        <authorList>
            <consortium name="Ensembl"/>
        </authorList>
    </citation>
    <scope>IDENTIFICATION</scope>
</reference>
<feature type="transmembrane region" description="Helical" evidence="1">
    <location>
        <begin position="146"/>
        <end position="168"/>
    </location>
</feature>
<keyword evidence="5" id="KW-1185">Reference proteome</keyword>
<reference evidence="4" key="2">
    <citation type="submission" date="2025-08" db="UniProtKB">
        <authorList>
            <consortium name="Ensembl"/>
        </authorList>
    </citation>
    <scope>IDENTIFICATION</scope>
</reference>
<dbReference type="AlphaFoldDB" id="A0A8C9SKY1"/>
<dbReference type="PANTHER" id="PTHR15193">
    <property type="entry name" value="CD83 ANTIGEN"/>
    <property type="match status" value="1"/>
</dbReference>
<evidence type="ECO:0000256" key="2">
    <source>
        <dbReference type="SAM" id="SignalP"/>
    </source>
</evidence>
<evidence type="ECO:0000259" key="3">
    <source>
        <dbReference type="PROSITE" id="PS50835"/>
    </source>
</evidence>
<keyword evidence="2" id="KW-0732">Signal</keyword>
<dbReference type="PROSITE" id="PS50835">
    <property type="entry name" value="IG_LIKE"/>
    <property type="match status" value="1"/>
</dbReference>
<dbReference type="Ensembl" id="ENSSFOT00015039082.1">
    <property type="protein sequence ID" value="ENSSFOP00015038222.1"/>
    <property type="gene ID" value="ENSSFOG00015026426.1"/>
</dbReference>
<dbReference type="InterPro" id="IPR036179">
    <property type="entry name" value="Ig-like_dom_sf"/>
</dbReference>
<feature type="signal peptide" evidence="2">
    <location>
        <begin position="1"/>
        <end position="20"/>
    </location>
</feature>